<proteinExistence type="predicted"/>
<evidence type="ECO:0000313" key="3">
    <source>
        <dbReference type="Proteomes" id="UP001257659"/>
    </source>
</evidence>
<gene>
    <name evidence="2" type="ORF">GGR31_001365</name>
</gene>
<protein>
    <submittedName>
        <fullName evidence="2">Uncharacterized protein</fullName>
    </submittedName>
</protein>
<sequence length="36" mass="4519">MKEKPEKYYWKSAYTFMLVANLIYWIGFFIIMKFFA</sequence>
<keyword evidence="1" id="KW-0812">Transmembrane</keyword>
<organism evidence="2 3">
    <name type="scientific">Mesonia maritima</name>
    <dbReference type="NCBI Taxonomy" id="1793873"/>
    <lineage>
        <taxon>Bacteria</taxon>
        <taxon>Pseudomonadati</taxon>
        <taxon>Bacteroidota</taxon>
        <taxon>Flavobacteriia</taxon>
        <taxon>Flavobacteriales</taxon>
        <taxon>Flavobacteriaceae</taxon>
        <taxon>Mesonia</taxon>
    </lineage>
</organism>
<keyword evidence="3" id="KW-1185">Reference proteome</keyword>
<evidence type="ECO:0000256" key="1">
    <source>
        <dbReference type="SAM" id="Phobius"/>
    </source>
</evidence>
<evidence type="ECO:0000313" key="2">
    <source>
        <dbReference type="EMBL" id="MDR6300722.1"/>
    </source>
</evidence>
<comment type="caution">
    <text evidence="2">The sequence shown here is derived from an EMBL/GenBank/DDBJ whole genome shotgun (WGS) entry which is preliminary data.</text>
</comment>
<name>A0ABU1K8B3_9FLAO</name>
<dbReference type="EMBL" id="JAVDQA010000003">
    <property type="protein sequence ID" value="MDR6300722.1"/>
    <property type="molecule type" value="Genomic_DNA"/>
</dbReference>
<reference evidence="2 3" key="1">
    <citation type="submission" date="2023-07" db="EMBL/GenBank/DDBJ databases">
        <title>Genomic Encyclopedia of Type Strains, Phase IV (KMG-IV): sequencing the most valuable type-strain genomes for metagenomic binning, comparative biology and taxonomic classification.</title>
        <authorList>
            <person name="Goeker M."/>
        </authorList>
    </citation>
    <scope>NUCLEOTIDE SEQUENCE [LARGE SCALE GENOMIC DNA]</scope>
    <source>
        <strain evidence="2 3">DSM 102814</strain>
    </source>
</reference>
<keyword evidence="1" id="KW-1133">Transmembrane helix</keyword>
<accession>A0ABU1K8B3</accession>
<keyword evidence="1" id="KW-0472">Membrane</keyword>
<feature type="transmembrane region" description="Helical" evidence="1">
    <location>
        <begin position="12"/>
        <end position="35"/>
    </location>
</feature>
<dbReference type="Proteomes" id="UP001257659">
    <property type="component" value="Unassembled WGS sequence"/>
</dbReference>